<feature type="region of interest" description="Disordered" evidence="4">
    <location>
        <begin position="96"/>
        <end position="141"/>
    </location>
</feature>
<feature type="non-terminal residue" evidence="6">
    <location>
        <position position="1"/>
    </location>
</feature>
<name>A0A5J9W6E5_9POAL</name>
<keyword evidence="7" id="KW-1185">Reference proteome</keyword>
<keyword evidence="3" id="KW-0687">Ribonucleoprotein</keyword>
<dbReference type="FunFam" id="1.10.246.90:FF:000002">
    <property type="entry name" value="U4/U6 small nuclear ribonucleoprotein Prp31"/>
    <property type="match status" value="1"/>
</dbReference>
<dbReference type="Gene3D" id="1.10.246.90">
    <property type="entry name" value="Nop domain"/>
    <property type="match status" value="1"/>
</dbReference>
<comment type="caution">
    <text evidence="6">The sequence shown here is derived from an EMBL/GenBank/DDBJ whole genome shotgun (WGS) entry which is preliminary data.</text>
</comment>
<evidence type="ECO:0000313" key="6">
    <source>
        <dbReference type="EMBL" id="TVU43909.1"/>
    </source>
</evidence>
<dbReference type="AlphaFoldDB" id="A0A5J9W6E5"/>
<dbReference type="InterPro" id="IPR027105">
    <property type="entry name" value="Prp31"/>
</dbReference>
<dbReference type="SUPFAM" id="SSF89124">
    <property type="entry name" value="Nop domain"/>
    <property type="match status" value="1"/>
</dbReference>
<dbReference type="GO" id="GO:0000244">
    <property type="term" value="P:spliceosomal tri-snRNP complex assembly"/>
    <property type="evidence" value="ECO:0007669"/>
    <property type="project" value="InterPro"/>
</dbReference>
<gene>
    <name evidence="6" type="ORF">EJB05_03329</name>
</gene>
<dbReference type="InterPro" id="IPR019175">
    <property type="entry name" value="Prp31_C"/>
</dbReference>
<dbReference type="InterPro" id="IPR042239">
    <property type="entry name" value="Nop_C"/>
</dbReference>
<evidence type="ECO:0000256" key="3">
    <source>
        <dbReference type="ARBA" id="ARBA00023274"/>
    </source>
</evidence>
<dbReference type="Pfam" id="PF09785">
    <property type="entry name" value="Prp31_C"/>
    <property type="match status" value="1"/>
</dbReference>
<proteinExistence type="predicted"/>
<sequence length="243" mass="25984">MGYIAPNLSAIVGSAVASKLMGTAGGLGALAKMPACNVQLLDAKRKTLAGFSIATSQFRVGYLEQTEVFQSTPPALRTRACRLIAAKSTLAARIDSIRGDPTGKDGRNLLEEIQPPPAKLPKPLPVPDSEPKKKRGGSRLRKMKERYAQTDMMKLANRMQFGIPEESSLGQSVLTFKEKSYGSSGATSGLTSSLAFTLVQGIELSNPQVQGNVLGSGAQSTFLRRAHFQKSGGPNSWLLLRNH</sequence>
<accession>A0A5J9W6E5</accession>
<evidence type="ECO:0000256" key="1">
    <source>
        <dbReference type="ARBA" id="ARBA00004123"/>
    </source>
</evidence>
<evidence type="ECO:0000259" key="5">
    <source>
        <dbReference type="PROSITE" id="PS51358"/>
    </source>
</evidence>
<reference evidence="6 7" key="1">
    <citation type="journal article" date="2019" name="Sci. Rep.">
        <title>A high-quality genome of Eragrostis curvula grass provides insights into Poaceae evolution and supports new strategies to enhance forage quality.</title>
        <authorList>
            <person name="Carballo J."/>
            <person name="Santos B.A.C.M."/>
            <person name="Zappacosta D."/>
            <person name="Garbus I."/>
            <person name="Selva J.P."/>
            <person name="Gallo C.A."/>
            <person name="Diaz A."/>
            <person name="Albertini E."/>
            <person name="Caccamo M."/>
            <person name="Echenique V."/>
        </authorList>
    </citation>
    <scope>NUCLEOTIDE SEQUENCE [LARGE SCALE GENOMIC DNA]</scope>
    <source>
        <strain evidence="7">cv. Victoria</strain>
        <tissue evidence="6">Leaf</tissue>
    </source>
</reference>
<feature type="compositionally biased region" description="Pro residues" evidence="4">
    <location>
        <begin position="114"/>
        <end position="128"/>
    </location>
</feature>
<comment type="subcellular location">
    <subcellularLocation>
        <location evidence="1">Nucleus</location>
    </subcellularLocation>
</comment>
<evidence type="ECO:0000313" key="7">
    <source>
        <dbReference type="Proteomes" id="UP000324897"/>
    </source>
</evidence>
<feature type="compositionally biased region" description="Basic and acidic residues" evidence="4">
    <location>
        <begin position="96"/>
        <end position="110"/>
    </location>
</feature>
<dbReference type="Pfam" id="PF01798">
    <property type="entry name" value="Nop"/>
    <property type="match status" value="1"/>
</dbReference>
<keyword evidence="2" id="KW-0539">Nucleus</keyword>
<dbReference type="OrthoDB" id="4771285at2759"/>
<dbReference type="Gramene" id="TVU43909">
    <property type="protein sequence ID" value="TVU43909"/>
    <property type="gene ID" value="EJB05_03329"/>
</dbReference>
<dbReference type="GO" id="GO:0046540">
    <property type="term" value="C:U4/U6 x U5 tri-snRNP complex"/>
    <property type="evidence" value="ECO:0007669"/>
    <property type="project" value="InterPro"/>
</dbReference>
<dbReference type="GO" id="GO:0071011">
    <property type="term" value="C:precatalytic spliceosome"/>
    <property type="evidence" value="ECO:0007669"/>
    <property type="project" value="TreeGrafter"/>
</dbReference>
<evidence type="ECO:0000256" key="4">
    <source>
        <dbReference type="SAM" id="MobiDB-lite"/>
    </source>
</evidence>
<dbReference type="Proteomes" id="UP000324897">
    <property type="component" value="Chromosome 5"/>
</dbReference>
<evidence type="ECO:0000256" key="2">
    <source>
        <dbReference type="ARBA" id="ARBA00023242"/>
    </source>
</evidence>
<organism evidence="6 7">
    <name type="scientific">Eragrostis curvula</name>
    <name type="common">weeping love grass</name>
    <dbReference type="NCBI Taxonomy" id="38414"/>
    <lineage>
        <taxon>Eukaryota</taxon>
        <taxon>Viridiplantae</taxon>
        <taxon>Streptophyta</taxon>
        <taxon>Embryophyta</taxon>
        <taxon>Tracheophyta</taxon>
        <taxon>Spermatophyta</taxon>
        <taxon>Magnoliopsida</taxon>
        <taxon>Liliopsida</taxon>
        <taxon>Poales</taxon>
        <taxon>Poaceae</taxon>
        <taxon>PACMAD clade</taxon>
        <taxon>Chloridoideae</taxon>
        <taxon>Eragrostideae</taxon>
        <taxon>Eragrostidinae</taxon>
        <taxon>Eragrostis</taxon>
    </lineage>
</organism>
<dbReference type="PANTHER" id="PTHR13904">
    <property type="entry name" value="PRE-MRNA SPLICING FACTOR PRP31"/>
    <property type="match status" value="1"/>
</dbReference>
<dbReference type="InterPro" id="IPR036070">
    <property type="entry name" value="Nop_dom_sf"/>
</dbReference>
<dbReference type="EMBL" id="RWGY01000004">
    <property type="protein sequence ID" value="TVU43909.1"/>
    <property type="molecule type" value="Genomic_DNA"/>
</dbReference>
<feature type="domain" description="Nop" evidence="5">
    <location>
        <begin position="4"/>
        <end position="122"/>
    </location>
</feature>
<dbReference type="GO" id="GO:0005687">
    <property type="term" value="C:U4 snRNP"/>
    <property type="evidence" value="ECO:0007669"/>
    <property type="project" value="TreeGrafter"/>
</dbReference>
<feature type="compositionally biased region" description="Basic residues" evidence="4">
    <location>
        <begin position="132"/>
        <end position="141"/>
    </location>
</feature>
<dbReference type="PROSITE" id="PS51358">
    <property type="entry name" value="NOP"/>
    <property type="match status" value="1"/>
</dbReference>
<dbReference type="InterPro" id="IPR002687">
    <property type="entry name" value="Nop_dom"/>
</dbReference>
<dbReference type="PANTHER" id="PTHR13904:SF0">
    <property type="entry name" value="U4_U6 SMALL NUCLEAR RIBONUCLEOPROTEIN PRP31"/>
    <property type="match status" value="1"/>
</dbReference>
<protein>
    <recommendedName>
        <fullName evidence="5">Nop domain-containing protein</fullName>
    </recommendedName>
</protein>